<keyword evidence="2 3" id="KW-0067">ATP-binding</keyword>
<dbReference type="InterPro" id="IPR033756">
    <property type="entry name" value="YlxH/NBP35"/>
</dbReference>
<dbReference type="Proteomes" id="UP000774699">
    <property type="component" value="Unassembled WGS sequence"/>
</dbReference>
<dbReference type="InterPro" id="IPR027417">
    <property type="entry name" value="P-loop_NTPase"/>
</dbReference>
<dbReference type="SUPFAM" id="SSF52540">
    <property type="entry name" value="P-loop containing nucleoside triphosphate hydrolases"/>
    <property type="match status" value="1"/>
</dbReference>
<proteinExistence type="predicted"/>
<dbReference type="InterPro" id="IPR050625">
    <property type="entry name" value="ParA/MinD_ATPase"/>
</dbReference>
<accession>A0A8T4C7U9</accession>
<evidence type="ECO:0000313" key="4">
    <source>
        <dbReference type="EMBL" id="MBM3282573.1"/>
    </source>
</evidence>
<dbReference type="GO" id="GO:0005829">
    <property type="term" value="C:cytosol"/>
    <property type="evidence" value="ECO:0007669"/>
    <property type="project" value="TreeGrafter"/>
</dbReference>
<evidence type="ECO:0000256" key="2">
    <source>
        <dbReference type="ARBA" id="ARBA00022840"/>
    </source>
</evidence>
<comment type="caution">
    <text evidence="4">The sequence shown here is derived from an EMBL/GenBank/DDBJ whole genome shotgun (WGS) entry which is preliminary data.</text>
</comment>
<protein>
    <submittedName>
        <fullName evidence="4">Septum site-determining protein MinD</fullName>
    </submittedName>
</protein>
<dbReference type="GO" id="GO:0009898">
    <property type="term" value="C:cytoplasmic side of plasma membrane"/>
    <property type="evidence" value="ECO:0007669"/>
    <property type="project" value="TreeGrafter"/>
</dbReference>
<dbReference type="PANTHER" id="PTHR43384">
    <property type="entry name" value="SEPTUM SITE-DETERMINING PROTEIN MIND HOMOLOG, CHLOROPLASTIC-RELATED"/>
    <property type="match status" value="1"/>
</dbReference>
<evidence type="ECO:0000256" key="3">
    <source>
        <dbReference type="PIRSR" id="PIRSR003092-1"/>
    </source>
</evidence>
<gene>
    <name evidence="4" type="ORF">FJY86_04530</name>
</gene>
<dbReference type="PIRSF" id="PIRSF003092">
    <property type="entry name" value="MinD"/>
    <property type="match status" value="1"/>
</dbReference>
<sequence length="279" mass="29901">MVMGRSIAIVSGKGGVGKTSICANLGIALAQRGVNVCLVDADIAMANLSLLLGMQSSPITLHDVLLGEAGIQDAIYDGPNGLKFIPSGLSLENYRRVDADRLATVIKTIQSKFDFVLLDGPAGIEKSVLATIASTEECLLIATPDSPSIADVLKTKIVAQRLGNKPLGVVLNMVRFEKGEIGKEEVSRMMELPVYATIPYDDEMRHSFQRDKAVPVMLRNLQAKSSIEVQKLAARLAGLPVQFDEKKSSGGILSSILHFFASLFGGNKNNGKGMEEMKV</sequence>
<dbReference type="EMBL" id="VGJJ01000048">
    <property type="protein sequence ID" value="MBM3282573.1"/>
    <property type="molecule type" value="Genomic_DNA"/>
</dbReference>
<dbReference type="GO" id="GO:0016887">
    <property type="term" value="F:ATP hydrolysis activity"/>
    <property type="evidence" value="ECO:0007669"/>
    <property type="project" value="TreeGrafter"/>
</dbReference>
<name>A0A8T4C7U9_9ARCH</name>
<dbReference type="Pfam" id="PF10609">
    <property type="entry name" value="ParA"/>
    <property type="match status" value="1"/>
</dbReference>
<organism evidence="4 5">
    <name type="scientific">Candidatus Iainarchaeum sp</name>
    <dbReference type="NCBI Taxonomy" id="3101447"/>
    <lineage>
        <taxon>Archaea</taxon>
        <taxon>Candidatus Iainarchaeota</taxon>
        <taxon>Candidatus Iainarchaeia</taxon>
        <taxon>Candidatus Iainarchaeales</taxon>
        <taxon>Candidatus Iainarchaeaceae</taxon>
        <taxon>Candidatus Iainarchaeum</taxon>
    </lineage>
</organism>
<dbReference type="PANTHER" id="PTHR43384:SF10">
    <property type="entry name" value="ATPASE INVOLVED IN CHROMOSOME PARTITIONING, PARA_MIND FAMILY"/>
    <property type="match status" value="1"/>
</dbReference>
<dbReference type="NCBIfam" id="TIGR01969">
    <property type="entry name" value="minD_arch"/>
    <property type="match status" value="1"/>
</dbReference>
<dbReference type="InterPro" id="IPR010224">
    <property type="entry name" value="MinD_archaea"/>
</dbReference>
<evidence type="ECO:0000256" key="1">
    <source>
        <dbReference type="ARBA" id="ARBA00022741"/>
    </source>
</evidence>
<dbReference type="InterPro" id="IPR025501">
    <property type="entry name" value="MinD_FleN"/>
</dbReference>
<keyword evidence="1 3" id="KW-0547">Nucleotide-binding</keyword>
<dbReference type="GO" id="GO:0005524">
    <property type="term" value="F:ATP binding"/>
    <property type="evidence" value="ECO:0007669"/>
    <property type="project" value="UniProtKB-KW"/>
</dbReference>
<dbReference type="GO" id="GO:0051782">
    <property type="term" value="P:negative regulation of cell division"/>
    <property type="evidence" value="ECO:0007669"/>
    <property type="project" value="TreeGrafter"/>
</dbReference>
<dbReference type="AlphaFoldDB" id="A0A8T4C7U9"/>
<dbReference type="Gene3D" id="3.40.50.300">
    <property type="entry name" value="P-loop containing nucleotide triphosphate hydrolases"/>
    <property type="match status" value="1"/>
</dbReference>
<reference evidence="4" key="1">
    <citation type="submission" date="2019-03" db="EMBL/GenBank/DDBJ databases">
        <title>Lake Tanganyika Metagenome-Assembled Genomes (MAGs).</title>
        <authorList>
            <person name="Tran P."/>
        </authorList>
    </citation>
    <scope>NUCLEOTIDE SEQUENCE</scope>
    <source>
        <strain evidence="4">M_DeepCast_50m_m2_156</strain>
    </source>
</reference>
<feature type="binding site" evidence="3">
    <location>
        <begin position="13"/>
        <end position="20"/>
    </location>
    <ligand>
        <name>ATP</name>
        <dbReference type="ChEBI" id="CHEBI:30616"/>
    </ligand>
</feature>
<evidence type="ECO:0000313" key="5">
    <source>
        <dbReference type="Proteomes" id="UP000774699"/>
    </source>
</evidence>